<dbReference type="AlphaFoldDB" id="A0A1H8DYM7"/>
<dbReference type="Proteomes" id="UP000198984">
    <property type="component" value="Unassembled WGS sequence"/>
</dbReference>
<keyword evidence="2" id="KW-1185">Reference proteome</keyword>
<dbReference type="PROSITE" id="PS51257">
    <property type="entry name" value="PROKAR_LIPOPROTEIN"/>
    <property type="match status" value="1"/>
</dbReference>
<proteinExistence type="predicted"/>
<sequence>MNRFILFIAACICFLASCKVEEIAPVAEAPKNLTGRWKIVKATRNGTDITNVFDFTQFRLRFDSTGNYMLENRLPFLVNANGKYALDDPEYPFKLTLTPEGGSAVTTSLNYPTSAGVRLLNLSFVPGCELNAYIYTLSRDN</sequence>
<evidence type="ECO:0000313" key="1">
    <source>
        <dbReference type="EMBL" id="SEN11944.1"/>
    </source>
</evidence>
<dbReference type="RefSeq" id="WP_143081132.1">
    <property type="nucleotide sequence ID" value="NZ_FOBB01000008.1"/>
</dbReference>
<gene>
    <name evidence="1" type="ORF">SAMN04488505_108130</name>
</gene>
<dbReference type="Pfam" id="PF16395">
    <property type="entry name" value="DUF5004"/>
    <property type="match status" value="1"/>
</dbReference>
<dbReference type="STRING" id="573321.SAMN04488505_108130"/>
<dbReference type="EMBL" id="FOBB01000008">
    <property type="protein sequence ID" value="SEN11944.1"/>
    <property type="molecule type" value="Genomic_DNA"/>
</dbReference>
<dbReference type="OrthoDB" id="1467887at2"/>
<evidence type="ECO:0000313" key="2">
    <source>
        <dbReference type="Proteomes" id="UP000198984"/>
    </source>
</evidence>
<protein>
    <submittedName>
        <fullName evidence="1">Lipocalin-like domain</fullName>
    </submittedName>
</protein>
<accession>A0A1H8DYM7</accession>
<reference evidence="1 2" key="1">
    <citation type="submission" date="2016-10" db="EMBL/GenBank/DDBJ databases">
        <authorList>
            <person name="de Groot N.N."/>
        </authorList>
    </citation>
    <scope>NUCLEOTIDE SEQUENCE [LARGE SCALE GENOMIC DNA]</scope>
    <source>
        <strain evidence="1 2">DSM 21039</strain>
    </source>
</reference>
<name>A0A1H8DYM7_9BACT</name>
<organism evidence="1 2">
    <name type="scientific">Chitinophaga rupis</name>
    <dbReference type="NCBI Taxonomy" id="573321"/>
    <lineage>
        <taxon>Bacteria</taxon>
        <taxon>Pseudomonadati</taxon>
        <taxon>Bacteroidota</taxon>
        <taxon>Chitinophagia</taxon>
        <taxon>Chitinophagales</taxon>
        <taxon>Chitinophagaceae</taxon>
        <taxon>Chitinophaga</taxon>
    </lineage>
</organism>
<dbReference type="InterPro" id="IPR032168">
    <property type="entry name" value="DUF5004"/>
</dbReference>